<evidence type="ECO:0000259" key="6">
    <source>
        <dbReference type="PROSITE" id="PS51782"/>
    </source>
</evidence>
<feature type="chain" id="PRO_5002455073" description="LysM domain-containing protein" evidence="5">
    <location>
        <begin position="18"/>
        <end position="661"/>
    </location>
</feature>
<feature type="compositionally biased region" description="Gly residues" evidence="4">
    <location>
        <begin position="464"/>
        <end position="482"/>
    </location>
</feature>
<comment type="caution">
    <text evidence="7">The sequence shown here is derived from an EMBL/GenBank/DDBJ whole genome shotgun (WGS) entry which is preliminary data.</text>
</comment>
<feature type="region of interest" description="Disordered" evidence="4">
    <location>
        <begin position="456"/>
        <end position="489"/>
    </location>
</feature>
<organism evidence="7 8">
    <name type="scientific">Sporothrix schenckii 1099-18</name>
    <dbReference type="NCBI Taxonomy" id="1397361"/>
    <lineage>
        <taxon>Eukaryota</taxon>
        <taxon>Fungi</taxon>
        <taxon>Dikarya</taxon>
        <taxon>Ascomycota</taxon>
        <taxon>Pezizomycotina</taxon>
        <taxon>Sordariomycetes</taxon>
        <taxon>Sordariomycetidae</taxon>
        <taxon>Ophiostomatales</taxon>
        <taxon>Ophiostomataceae</taxon>
        <taxon>Sporothrix</taxon>
    </lineage>
</organism>
<protein>
    <recommendedName>
        <fullName evidence="6">LysM domain-containing protein</fullName>
    </recommendedName>
</protein>
<dbReference type="InterPro" id="IPR036779">
    <property type="entry name" value="LysM_dom_sf"/>
</dbReference>
<dbReference type="AlphaFoldDB" id="A0A0F2M9Q8"/>
<evidence type="ECO:0000313" key="8">
    <source>
        <dbReference type="Proteomes" id="UP000033710"/>
    </source>
</evidence>
<name>A0A0F2M9Q8_SPOSC</name>
<dbReference type="InterPro" id="IPR052210">
    <property type="entry name" value="LysM1-like"/>
</dbReference>
<dbReference type="GO" id="GO:0008061">
    <property type="term" value="F:chitin binding"/>
    <property type="evidence" value="ECO:0007669"/>
    <property type="project" value="UniProtKB-KW"/>
</dbReference>
<feature type="domain" description="LysM" evidence="6">
    <location>
        <begin position="608"/>
        <end position="658"/>
    </location>
</feature>
<evidence type="ECO:0000256" key="5">
    <source>
        <dbReference type="SAM" id="SignalP"/>
    </source>
</evidence>
<keyword evidence="1" id="KW-0147">Chitin-binding</keyword>
<evidence type="ECO:0000256" key="1">
    <source>
        <dbReference type="ARBA" id="ARBA00022669"/>
    </source>
</evidence>
<gene>
    <name evidence="7" type="ORF">SPSK_08804</name>
</gene>
<evidence type="ECO:0000256" key="4">
    <source>
        <dbReference type="SAM" id="MobiDB-lite"/>
    </source>
</evidence>
<dbReference type="InterPro" id="IPR018392">
    <property type="entry name" value="LysM"/>
</dbReference>
<dbReference type="KEGG" id="ssck:SPSK_08804"/>
<evidence type="ECO:0000313" key="7">
    <source>
        <dbReference type="EMBL" id="KJR85824.1"/>
    </source>
</evidence>
<sequence length="661" mass="69733">MSYMIWFLSLHTTQAMAQSTDQSTTMSPFNLYPAVDSQRLAKALGVSSGCLAALNTTVACDPTLLGMAGTVDNYLWSADDATTLCTSTCLASAQAWYNAVNDGCFDDTGLIVRGKVVPLYTVPGRALDGLSLVCLTPATNVSADPGVGGTIVPVDNTTDTSNGAVRRGDGDDTRLAHNRSSRPWKYTREPTTTSDRFCLVDSYAWVGSDIIRPDCSQPNNQNNSQCLDPTDVLAENQRLANLYPDSVLCDVCFVNLFYLRLASPYLADLDHSDYLIQQYYDILEVCNITHMPDLLVRELPDYDDAPGFLHGLPINGSSTVLPLSSDGGRLANGTCPSRTLTYAQLVQVAHSRTDFDDDPCSALAATFHVATGDLYEAFGDFDCDVSSPNATNATWCIPSACSVYNATGQSCDAVAAASNITTQQLLRYNPHLQDTCDHLDTQFLCVTPPGGAYLPPPSNISSSSGGGQQRGGYAGGGGGGGSDTTVKANPEVTVLPGGAPPVPTQPGIVDDCVRYSNTSAGDGCEEFAAAHKITPAELYGWNTVLGAGGSNCSTAFWVGYYYCIGVSPSQRATAISSQPVTATASKTASPTMPPPSPTQDGIATTCDTYAQANAGDSCSAFATIHKISPADLFKWNTVLGAGGADCPTELWAGYYYCVHAL</sequence>
<dbReference type="Proteomes" id="UP000033710">
    <property type="component" value="Unassembled WGS sequence"/>
</dbReference>
<feature type="region of interest" description="Disordered" evidence="4">
    <location>
        <begin position="152"/>
        <end position="174"/>
    </location>
</feature>
<dbReference type="GeneID" id="27670668"/>
<dbReference type="RefSeq" id="XP_016588500.1">
    <property type="nucleotide sequence ID" value="XM_016735391.1"/>
</dbReference>
<feature type="signal peptide" evidence="5">
    <location>
        <begin position="1"/>
        <end position="17"/>
    </location>
</feature>
<dbReference type="OrthoDB" id="1193027at2759"/>
<comment type="similarity">
    <text evidence="3">Belongs to the secreted LysM effector family.</text>
</comment>
<dbReference type="PROSITE" id="PS51782">
    <property type="entry name" value="LYSM"/>
    <property type="match status" value="2"/>
</dbReference>
<dbReference type="PANTHER" id="PTHR34997">
    <property type="entry name" value="AM15"/>
    <property type="match status" value="1"/>
</dbReference>
<proteinExistence type="inferred from homology"/>
<dbReference type="Pfam" id="PF01476">
    <property type="entry name" value="LysM"/>
    <property type="match status" value="1"/>
</dbReference>
<dbReference type="Gene3D" id="3.10.350.10">
    <property type="entry name" value="LysM domain"/>
    <property type="match status" value="3"/>
</dbReference>
<reference evidence="7 8" key="2">
    <citation type="journal article" date="2015" name="Eukaryot. Cell">
        <title>Asexual propagation of a virulent clone complex in a human and feline outbreak of sporotrichosis.</title>
        <authorList>
            <person name="Teixeira Mde M."/>
            <person name="Rodrigues A.M."/>
            <person name="Tsui C.K."/>
            <person name="de Almeida L.G."/>
            <person name="Van Diepeningen A.D."/>
            <person name="van den Ende B.G."/>
            <person name="Fernandes G.F."/>
            <person name="Kano R."/>
            <person name="Hamelin R.C."/>
            <person name="Lopes-Bezerra L.M."/>
            <person name="Vasconcelos A.T."/>
            <person name="de Hoog S."/>
            <person name="de Camargo Z.P."/>
            <person name="Felipe M.S."/>
        </authorList>
    </citation>
    <scope>NUCLEOTIDE SEQUENCE [LARGE SCALE GENOMIC DNA]</scope>
    <source>
        <strain evidence="7 8">1099-18</strain>
    </source>
</reference>
<evidence type="ECO:0000256" key="3">
    <source>
        <dbReference type="ARBA" id="ARBA00044955"/>
    </source>
</evidence>
<reference evidence="7 8" key="1">
    <citation type="journal article" date="2014" name="BMC Genomics">
        <title>Comparative genomics of the major fungal agents of human and animal Sporotrichosis: Sporothrix schenckii and Sporothrix brasiliensis.</title>
        <authorList>
            <person name="Teixeira M.M."/>
            <person name="de Almeida L.G."/>
            <person name="Kubitschek-Barreira P."/>
            <person name="Alves F.L."/>
            <person name="Kioshima E.S."/>
            <person name="Abadio A.K."/>
            <person name="Fernandes L."/>
            <person name="Derengowski L.S."/>
            <person name="Ferreira K.S."/>
            <person name="Souza R.C."/>
            <person name="Ruiz J.C."/>
            <person name="de Andrade N.C."/>
            <person name="Paes H.C."/>
            <person name="Nicola A.M."/>
            <person name="Albuquerque P."/>
            <person name="Gerber A.L."/>
            <person name="Martins V.P."/>
            <person name="Peconick L.D."/>
            <person name="Neto A.V."/>
            <person name="Chaucanez C.B."/>
            <person name="Silva P.A."/>
            <person name="Cunha O.L."/>
            <person name="de Oliveira F.F."/>
            <person name="dos Santos T.C."/>
            <person name="Barros A.L."/>
            <person name="Soares M.A."/>
            <person name="de Oliveira L.M."/>
            <person name="Marini M.M."/>
            <person name="Villalobos-Duno H."/>
            <person name="Cunha M.M."/>
            <person name="de Hoog S."/>
            <person name="da Silveira J.F."/>
            <person name="Henrissat B."/>
            <person name="Nino-Vega G.A."/>
            <person name="Cisalpino P.S."/>
            <person name="Mora-Montes H.M."/>
            <person name="Almeida S.R."/>
            <person name="Stajich J.E."/>
            <person name="Lopes-Bezerra L.M."/>
            <person name="Vasconcelos A.T."/>
            <person name="Felipe M.S."/>
        </authorList>
    </citation>
    <scope>NUCLEOTIDE SEQUENCE [LARGE SCALE GENOMIC DNA]</scope>
    <source>
        <strain evidence="7 8">1099-18</strain>
    </source>
</reference>
<keyword evidence="2" id="KW-0843">Virulence</keyword>
<dbReference type="EMBL" id="AXCR01000007">
    <property type="protein sequence ID" value="KJR85824.1"/>
    <property type="molecule type" value="Genomic_DNA"/>
</dbReference>
<dbReference type="VEuPathDB" id="FungiDB:SPSK_08804"/>
<feature type="domain" description="LysM" evidence="6">
    <location>
        <begin position="514"/>
        <end position="564"/>
    </location>
</feature>
<keyword evidence="5" id="KW-0732">Signal</keyword>
<dbReference type="PANTHER" id="PTHR34997:SF18">
    <property type="entry name" value="LYSM DOMAIN-CONTAINING PROTEIN"/>
    <property type="match status" value="1"/>
</dbReference>
<accession>A0A0F2M9Q8</accession>
<evidence type="ECO:0000256" key="2">
    <source>
        <dbReference type="ARBA" id="ARBA00023026"/>
    </source>
</evidence>